<dbReference type="InterPro" id="IPR050194">
    <property type="entry name" value="Glycosyltransferase_grp1"/>
</dbReference>
<feature type="domain" description="Glycosyltransferase subfamily 4-like N-terminal" evidence="2">
    <location>
        <begin position="23"/>
        <end position="174"/>
    </location>
</feature>
<keyword evidence="3" id="KW-0328">Glycosyltransferase</keyword>
<keyword evidence="4" id="KW-1185">Reference proteome</keyword>
<keyword evidence="3" id="KW-0808">Transferase</keyword>
<dbReference type="GO" id="GO:0016757">
    <property type="term" value="F:glycosyltransferase activity"/>
    <property type="evidence" value="ECO:0007669"/>
    <property type="project" value="UniProtKB-KW"/>
</dbReference>
<evidence type="ECO:0000313" key="3">
    <source>
        <dbReference type="EMBL" id="MEK8049883.1"/>
    </source>
</evidence>
<dbReference type="EMBL" id="JBBUTH010000003">
    <property type="protein sequence ID" value="MEK8049883.1"/>
    <property type="molecule type" value="Genomic_DNA"/>
</dbReference>
<dbReference type="PANTHER" id="PTHR45947:SF3">
    <property type="entry name" value="SULFOQUINOVOSYL TRANSFERASE SQD2"/>
    <property type="match status" value="1"/>
</dbReference>
<dbReference type="InterPro" id="IPR028098">
    <property type="entry name" value="Glyco_trans_4-like_N"/>
</dbReference>
<dbReference type="Pfam" id="PF00534">
    <property type="entry name" value="Glycos_transf_1"/>
    <property type="match status" value="1"/>
</dbReference>
<evidence type="ECO:0000259" key="1">
    <source>
        <dbReference type="Pfam" id="PF00534"/>
    </source>
</evidence>
<protein>
    <submittedName>
        <fullName evidence="3">Glycosyltransferase</fullName>
        <ecNumber evidence="3">2.4.-.-</ecNumber>
    </submittedName>
</protein>
<dbReference type="EC" id="2.4.-.-" evidence="3"/>
<evidence type="ECO:0000259" key="2">
    <source>
        <dbReference type="Pfam" id="PF13439"/>
    </source>
</evidence>
<reference evidence="3 4" key="1">
    <citation type="submission" date="2024-04" db="EMBL/GenBank/DDBJ databases">
        <title>Novel species of the genus Ideonella isolated from streams.</title>
        <authorList>
            <person name="Lu H."/>
        </authorList>
    </citation>
    <scope>NUCLEOTIDE SEQUENCE [LARGE SCALE GENOMIC DNA]</scope>
    <source>
        <strain evidence="3 4">DXS22W</strain>
    </source>
</reference>
<dbReference type="RefSeq" id="WP_341409554.1">
    <property type="nucleotide sequence ID" value="NZ_JBBUTH010000003.1"/>
</dbReference>
<feature type="domain" description="Glycosyl transferase family 1" evidence="1">
    <location>
        <begin position="190"/>
        <end position="344"/>
    </location>
</feature>
<name>A0ABU9CDC4_9BURK</name>
<dbReference type="InterPro" id="IPR001296">
    <property type="entry name" value="Glyco_trans_1"/>
</dbReference>
<proteinExistence type="predicted"/>
<dbReference type="SUPFAM" id="SSF53756">
    <property type="entry name" value="UDP-Glycosyltransferase/glycogen phosphorylase"/>
    <property type="match status" value="1"/>
</dbReference>
<organism evidence="3 4">
    <name type="scientific">Pseudaquabacterium inlustre</name>
    <dbReference type="NCBI Taxonomy" id="2984192"/>
    <lineage>
        <taxon>Bacteria</taxon>
        <taxon>Pseudomonadati</taxon>
        <taxon>Pseudomonadota</taxon>
        <taxon>Betaproteobacteria</taxon>
        <taxon>Burkholderiales</taxon>
        <taxon>Sphaerotilaceae</taxon>
        <taxon>Pseudaquabacterium</taxon>
    </lineage>
</organism>
<dbReference type="Proteomes" id="UP001365405">
    <property type="component" value="Unassembled WGS sequence"/>
</dbReference>
<sequence length="380" mass="41988">MMNLVHVVPHIDQEAAGPSYSIPRLCQALAALGHQVELSCLAARGPVEGVHLDLHPQWPVLRRLAVSPSLANALARKSRRVDIVHNHSLWSMVNMAAGWAVPGQHAKLVTSPRGTLAPWALGRTRRYKQAMWPLQRRVLDRADLLHATSTAELQDIRALGYRQPIAVIPNGIDIPPEFETGPDLSSGAMRTLLFLSRIHPTKGLDRLLQAWRSLQDDHPGWRLVIAGLGEPEHEAQVRNLARTLSTERVEFPGPLFGDAKSRAYQAADLFVLPTHTENFGMVVAEALAHSCPAVVSTGAPWQGLERTGSGWWVDNDVDSLARALDFAMRCEPKALKCMGARGRQWMNDEFSWETVARQMAATYDWLRHGGAAPSWVEVSA</sequence>
<dbReference type="Pfam" id="PF13439">
    <property type="entry name" value="Glyco_transf_4"/>
    <property type="match status" value="1"/>
</dbReference>
<evidence type="ECO:0000313" key="4">
    <source>
        <dbReference type="Proteomes" id="UP001365405"/>
    </source>
</evidence>
<accession>A0ABU9CDC4</accession>
<gene>
    <name evidence="3" type="ORF">AACH10_06515</name>
</gene>
<dbReference type="PANTHER" id="PTHR45947">
    <property type="entry name" value="SULFOQUINOVOSYL TRANSFERASE SQD2"/>
    <property type="match status" value="1"/>
</dbReference>
<comment type="caution">
    <text evidence="3">The sequence shown here is derived from an EMBL/GenBank/DDBJ whole genome shotgun (WGS) entry which is preliminary data.</text>
</comment>
<dbReference type="Gene3D" id="3.40.50.2000">
    <property type="entry name" value="Glycogen Phosphorylase B"/>
    <property type="match status" value="2"/>
</dbReference>